<feature type="domain" description="C2" evidence="4">
    <location>
        <begin position="1"/>
        <end position="103"/>
    </location>
</feature>
<proteinExistence type="predicted"/>
<sequence>MIFNLRVIEAKDLPKMDINGKADPYCKIYLSTNSKDAKHTKKLKKTLTPVFNDVFTFDVTNFSPSDYIFIKLKDQDPVKAEDISTINLPIIEYELGKVYDLWKDMTPAKGVKKGGQIHLVIHISLAGEEPFVDTSAQKEAQKAYQQEAVNQTTEAEQSPESSDQQIQITQPEQPNQPPEESFKSVARPTQPEIIEEEEEELPEIYDYGYFSTVNVTPSVEGKKELDYSKYHVSILSFNNDVVHIEDRSENVGAELALQLLARGMPVKSDVLPSSINSITQYFDSMEEEPKSLLLCVASSASTSKLRIIQEAYNEANFIIPDVDGNSPISSKIIDNLEECAEIQNSINLADINDSLGSLFKLSHDNDRYIFNYLYAIGLSNVGKKIGGCVFIETPLVETVQLQTQIDSIVHLLEALLELPNFN</sequence>
<dbReference type="PANTHER" id="PTHR45911:SF4">
    <property type="entry name" value="MULTIPLE C2 AND TRANSMEMBRANE DOMAIN-CONTAINING PROTEIN"/>
    <property type="match status" value="1"/>
</dbReference>
<evidence type="ECO:0000256" key="1">
    <source>
        <dbReference type="ARBA" id="ARBA00022723"/>
    </source>
</evidence>
<evidence type="ECO:0000259" key="4">
    <source>
        <dbReference type="PROSITE" id="PS50004"/>
    </source>
</evidence>
<dbReference type="Pfam" id="PF00168">
    <property type="entry name" value="C2"/>
    <property type="match status" value="1"/>
</dbReference>
<keyword evidence="1" id="KW-0479">Metal-binding</keyword>
<dbReference type="InterPro" id="IPR035892">
    <property type="entry name" value="C2_domain_sf"/>
</dbReference>
<dbReference type="PANTHER" id="PTHR45911">
    <property type="entry name" value="C2 DOMAIN-CONTAINING PROTEIN"/>
    <property type="match status" value="1"/>
</dbReference>
<dbReference type="SUPFAM" id="SSF53182">
    <property type="entry name" value="Pyrrolidone carboxyl peptidase (pyroglutamate aminopeptidase)"/>
    <property type="match status" value="1"/>
</dbReference>
<evidence type="ECO:0000256" key="3">
    <source>
        <dbReference type="SAM" id="MobiDB-lite"/>
    </source>
</evidence>
<organism evidence="5 6">
    <name type="scientific">Tritrichomonas musculus</name>
    <dbReference type="NCBI Taxonomy" id="1915356"/>
    <lineage>
        <taxon>Eukaryota</taxon>
        <taxon>Metamonada</taxon>
        <taxon>Parabasalia</taxon>
        <taxon>Tritrichomonadida</taxon>
        <taxon>Tritrichomonadidae</taxon>
        <taxon>Tritrichomonas</taxon>
    </lineage>
</organism>
<evidence type="ECO:0000313" key="6">
    <source>
        <dbReference type="Proteomes" id="UP001470230"/>
    </source>
</evidence>
<protein>
    <submittedName>
        <fullName evidence="5">Protein Aster-C</fullName>
    </submittedName>
</protein>
<feature type="compositionally biased region" description="Low complexity" evidence="3">
    <location>
        <begin position="164"/>
        <end position="173"/>
    </location>
</feature>
<comment type="caution">
    <text evidence="5">The sequence shown here is derived from an EMBL/GenBank/DDBJ whole genome shotgun (WGS) entry which is preliminary data.</text>
</comment>
<dbReference type="EMBL" id="JAPFFF010000003">
    <property type="protein sequence ID" value="KAK8894486.1"/>
    <property type="molecule type" value="Genomic_DNA"/>
</dbReference>
<dbReference type="Gene3D" id="2.60.40.150">
    <property type="entry name" value="C2 domain"/>
    <property type="match status" value="1"/>
</dbReference>
<feature type="compositionally biased region" description="Polar residues" evidence="3">
    <location>
        <begin position="149"/>
        <end position="163"/>
    </location>
</feature>
<dbReference type="InterPro" id="IPR036440">
    <property type="entry name" value="Peptidase_C15-like_sf"/>
</dbReference>
<gene>
    <name evidence="5" type="ORF">M9Y10_022920</name>
</gene>
<accession>A0ABR2KUN4</accession>
<name>A0ABR2KUN4_9EUKA</name>
<dbReference type="Gene3D" id="3.40.630.20">
    <property type="entry name" value="Peptidase C15, pyroglutamyl peptidase I-like"/>
    <property type="match status" value="1"/>
</dbReference>
<evidence type="ECO:0000313" key="5">
    <source>
        <dbReference type="EMBL" id="KAK8894486.1"/>
    </source>
</evidence>
<dbReference type="InterPro" id="IPR000008">
    <property type="entry name" value="C2_dom"/>
</dbReference>
<evidence type="ECO:0000256" key="2">
    <source>
        <dbReference type="ARBA" id="ARBA00022837"/>
    </source>
</evidence>
<dbReference type="PROSITE" id="PS50004">
    <property type="entry name" value="C2"/>
    <property type="match status" value="1"/>
</dbReference>
<dbReference type="Proteomes" id="UP001470230">
    <property type="component" value="Unassembled WGS sequence"/>
</dbReference>
<dbReference type="SMART" id="SM00239">
    <property type="entry name" value="C2"/>
    <property type="match status" value="1"/>
</dbReference>
<reference evidence="5 6" key="1">
    <citation type="submission" date="2024-04" db="EMBL/GenBank/DDBJ databases">
        <title>Tritrichomonas musculus Genome.</title>
        <authorList>
            <person name="Alves-Ferreira E."/>
            <person name="Grigg M."/>
            <person name="Lorenzi H."/>
            <person name="Galac M."/>
        </authorList>
    </citation>
    <scope>NUCLEOTIDE SEQUENCE [LARGE SCALE GENOMIC DNA]</scope>
    <source>
        <strain evidence="5 6">EAF2021</strain>
    </source>
</reference>
<keyword evidence="2" id="KW-0106">Calcium</keyword>
<feature type="region of interest" description="Disordered" evidence="3">
    <location>
        <begin position="134"/>
        <end position="190"/>
    </location>
</feature>
<keyword evidence="6" id="KW-1185">Reference proteome</keyword>
<dbReference type="SUPFAM" id="SSF49562">
    <property type="entry name" value="C2 domain (Calcium/lipid-binding domain, CaLB)"/>
    <property type="match status" value="1"/>
</dbReference>